<dbReference type="AlphaFoldDB" id="X1HTV3"/>
<evidence type="ECO:0000313" key="1">
    <source>
        <dbReference type="EMBL" id="GAH73586.1"/>
    </source>
</evidence>
<gene>
    <name evidence="1" type="ORF">S03H2_53384</name>
</gene>
<name>X1HTV3_9ZZZZ</name>
<sequence>MCAKEVIIVNPDLKLLKKWEKRTYNSQGNNVCIVCGKKNALGPRKFTCSKRCHKKFLQELIDDFGEYKQIVDMATGKTHKVPIEDIFEHGIKQQDLKKYPVIEG</sequence>
<comment type="caution">
    <text evidence="1">The sequence shown here is derived from an EMBL/GenBank/DDBJ whole genome shotgun (WGS) entry which is preliminary data.</text>
</comment>
<reference evidence="1" key="1">
    <citation type="journal article" date="2014" name="Front. Microbiol.">
        <title>High frequency of phylogenetically diverse reductive dehalogenase-homologous genes in deep subseafloor sedimentary metagenomes.</title>
        <authorList>
            <person name="Kawai M."/>
            <person name="Futagami T."/>
            <person name="Toyoda A."/>
            <person name="Takaki Y."/>
            <person name="Nishi S."/>
            <person name="Hori S."/>
            <person name="Arai W."/>
            <person name="Tsubouchi T."/>
            <person name="Morono Y."/>
            <person name="Uchiyama I."/>
            <person name="Ito T."/>
            <person name="Fujiyama A."/>
            <person name="Inagaki F."/>
            <person name="Takami H."/>
        </authorList>
    </citation>
    <scope>NUCLEOTIDE SEQUENCE</scope>
    <source>
        <strain evidence="1">Expedition CK06-06</strain>
    </source>
</reference>
<accession>X1HTV3</accession>
<organism evidence="1">
    <name type="scientific">marine sediment metagenome</name>
    <dbReference type="NCBI Taxonomy" id="412755"/>
    <lineage>
        <taxon>unclassified sequences</taxon>
        <taxon>metagenomes</taxon>
        <taxon>ecological metagenomes</taxon>
    </lineage>
</organism>
<dbReference type="EMBL" id="BARU01033977">
    <property type="protein sequence ID" value="GAH73586.1"/>
    <property type="molecule type" value="Genomic_DNA"/>
</dbReference>
<protein>
    <submittedName>
        <fullName evidence="1">Uncharacterized protein</fullName>
    </submittedName>
</protein>
<proteinExistence type="predicted"/>